<dbReference type="InterPro" id="IPR046773">
    <property type="entry name" value="DOCKER_Lobe_C"/>
</dbReference>
<dbReference type="InterPro" id="IPR056372">
    <property type="entry name" value="TPR_DOCK"/>
</dbReference>
<dbReference type="Gene3D" id="2.60.40.150">
    <property type="entry name" value="C2 domain"/>
    <property type="match status" value="1"/>
</dbReference>
<feature type="region of interest" description="Disordered" evidence="6">
    <location>
        <begin position="153"/>
        <end position="239"/>
    </location>
</feature>
<organism evidence="9 10">
    <name type="scientific">Hesseltinella vesiculosa</name>
    <dbReference type="NCBI Taxonomy" id="101127"/>
    <lineage>
        <taxon>Eukaryota</taxon>
        <taxon>Fungi</taxon>
        <taxon>Fungi incertae sedis</taxon>
        <taxon>Mucoromycota</taxon>
        <taxon>Mucoromycotina</taxon>
        <taxon>Mucoromycetes</taxon>
        <taxon>Mucorales</taxon>
        <taxon>Cunninghamellaceae</taxon>
        <taxon>Hesseltinella</taxon>
    </lineage>
</organism>
<name>A0A1X2GMM1_9FUNG</name>
<feature type="region of interest" description="Disordered" evidence="6">
    <location>
        <begin position="1696"/>
        <end position="1719"/>
    </location>
</feature>
<feature type="compositionally biased region" description="Basic and acidic residues" evidence="6">
    <location>
        <begin position="178"/>
        <end position="196"/>
    </location>
</feature>
<feature type="region of interest" description="Disordered" evidence="6">
    <location>
        <begin position="1620"/>
        <end position="1657"/>
    </location>
</feature>
<dbReference type="Gene3D" id="1.20.58.740">
    <property type="match status" value="1"/>
</dbReference>
<comment type="similarity">
    <text evidence="5">Belongs to the DOCK family.</text>
</comment>
<feature type="compositionally biased region" description="Low complexity" evidence="6">
    <location>
        <begin position="1513"/>
        <end position="1523"/>
    </location>
</feature>
<protein>
    <recommendedName>
        <fullName evidence="11">C2 DOCK-type domain-containing protein</fullName>
    </recommendedName>
</protein>
<keyword evidence="3" id="KW-0597">Phosphoprotein</keyword>
<dbReference type="InterPro" id="IPR032376">
    <property type="entry name" value="DOCK_N"/>
</dbReference>
<dbReference type="PROSITE" id="PS51651">
    <property type="entry name" value="DOCKER"/>
    <property type="match status" value="1"/>
</dbReference>
<dbReference type="Proteomes" id="UP000242146">
    <property type="component" value="Unassembled WGS sequence"/>
</dbReference>
<evidence type="ECO:0000256" key="4">
    <source>
        <dbReference type="ARBA" id="ARBA00022658"/>
    </source>
</evidence>
<dbReference type="PANTHER" id="PTHR45653">
    <property type="entry name" value="DEDICATOR OF CYTOKINESIS"/>
    <property type="match status" value="1"/>
</dbReference>
<feature type="compositionally biased region" description="Low complexity" evidence="6">
    <location>
        <begin position="1637"/>
        <end position="1657"/>
    </location>
</feature>
<feature type="region of interest" description="Disordered" evidence="6">
    <location>
        <begin position="388"/>
        <end position="415"/>
    </location>
</feature>
<feature type="region of interest" description="Disordered" evidence="6">
    <location>
        <begin position="1966"/>
        <end position="1989"/>
    </location>
</feature>
<dbReference type="GO" id="GO:0007264">
    <property type="term" value="P:small GTPase-mediated signal transduction"/>
    <property type="evidence" value="ECO:0007669"/>
    <property type="project" value="InterPro"/>
</dbReference>
<accession>A0A1X2GMM1</accession>
<feature type="compositionally biased region" description="Low complexity" evidence="6">
    <location>
        <begin position="838"/>
        <end position="861"/>
    </location>
</feature>
<feature type="compositionally biased region" description="Polar residues" evidence="6">
    <location>
        <begin position="153"/>
        <end position="177"/>
    </location>
</feature>
<dbReference type="EMBL" id="MCGT01000008">
    <property type="protein sequence ID" value="ORX57487.1"/>
    <property type="molecule type" value="Genomic_DNA"/>
</dbReference>
<proteinExistence type="inferred from homology"/>
<dbReference type="InterPro" id="IPR042455">
    <property type="entry name" value="DOCK_N_sub1"/>
</dbReference>
<dbReference type="InterPro" id="IPR035892">
    <property type="entry name" value="C2_domain_sf"/>
</dbReference>
<evidence type="ECO:0000259" key="7">
    <source>
        <dbReference type="PROSITE" id="PS51650"/>
    </source>
</evidence>
<dbReference type="GO" id="GO:0005085">
    <property type="term" value="F:guanyl-nucleotide exchange factor activity"/>
    <property type="evidence" value="ECO:0007669"/>
    <property type="project" value="UniProtKB-KW"/>
</dbReference>
<evidence type="ECO:0008006" key="11">
    <source>
        <dbReference type="Google" id="ProtNLM"/>
    </source>
</evidence>
<feature type="compositionally biased region" description="Polar residues" evidence="6">
    <location>
        <begin position="2752"/>
        <end position="2779"/>
    </location>
</feature>
<sequence length="2815" mass="313647">MAADKWVPLPKIAHGLAISPFTPAQDVLNTVPSSPMSRPTTIYSTLQLETASSLSNRLSSGSDITNFDKSLAIPLEVGDELYIFEKNGAWYRGYVLGSLEKGCKNFTAPNGIFPCSHVQIKEYVDMDAWDEGSLLFATAYHQRFFTSITQPLSPTTSRPIATSPSLASSMDTLAKSPSDSRIHDRATFLDEDHLDGPRLSTSLASDSQSQTSVDYPHHQHRPPPPLPMSRFDQSTTTGQEEPLVDEIGACVSEWNCLLYSYLEQGRYAAFNTVRDHINYLFQTRRQLLDQALSREELSRLRKSIIEQMVAMNLSQHRHMIIRHPERGFILDIKTTSVATLYYLHWKYTISQQGTLSHHTALLSDVESSTPASPDLRLKQVSSISTMSSFASSQSQTDDPKSATHDGISPKEHGDAARSSYRYKGGKFHQLFLDLKACVAHICQPGEWTELQFSLYSSTQGKFVSESFVVHLNYHGMPKDEQQIGRLQTLFVDLSTHDLTDQVYIVCYIYRLGAMKYNDKDHHLGASLFSSHSSSSGLSGGGYFDNSNRSASNLLQQTKRPLAAPLSSLAHTNLFRRPFGCAVLSISHHLKTVDSSSLQPSSTNGTPSFDSTSTSRDQHPSPLSLSPSADTHHATGSSRSEPIASGHGNTHYHLPSAEYEMKIHTPTSESTFYRLHEDIIHSNSKDIGQSARAESLCVFLRMFYGVQDQVLNVNAALLQDIPHTLRIGFPDVVFPDDVRNEWYLTLDSGQFAHFARNRNNIQVILCIRDNQTGEVVEDALSTGSGTPNMSTWESAVFYHDDKPVWNERVKVQMDDVQLWQRSHVFLVVKHRSRQGGGASSMPSSGMDSPASGHPSSSATSTSSMSHAAAAFARMTVEGNTSSSDKILAMGYIPLFIPPLSYDIVADGNHTLSLYKYDRHLLHPSNYFGIVPWCTQSTTPSNLNGQEAMISAVNQLARARFGNNLYNGGVNTSHTSVRSNVASTNKSTPFSMFSSSNTTSAAPATVSAGSPSSSASPPPQLASVMPASPHHRLQQQPQGRLHSVKDSLVISTLLCSTLFTQNATLVQLINWRSMVYPSGSTSPENLDNLLTMLNKFTFVGEMEVVKFLADIFDALLDILIFRIPDDLAKQDQLHDQAIHAITWVLSIVQDRRFSNFRPVLDVYIEQRYFANYHQNMLVDDSASVSTLEGNDTPDLHDPDKPSNVNQWNQLHLHGDDGQMQDMDKKTSWSYRRDAGATNASQLYTSYRYRVKHSPALQQYIKPDDTTYYQLLKGLIRLYSSPSNPLTAKRVRSCIKVSEYLFRFIQRSRLLKESFDRHHPRRDEWEQEYKTDLLQVFALMTKMMAADQPNTLIGTQTLVLQHFNEAITQVKDSFEPTELVKLIQDLMETSAHVTGKLVGFRLHLILQLVKSPIFNDDTCDCGLAKLVVQRWVNVWINSYMVVARNVIFAGRPVSVSSTNDDDDNTHIPDARRQTRLPRNQWIENLRLTLTILHEMLVKARRAQGWALLGMTGWSSTPASSSATKTDSPSHDQQGAGTLPTNDSQPTEDTSRKQTNGDALHHLDSDDDEAFSTPPPPPVTTSSAAIPSHGLASVVKLLIPLLPYLVNTYKDLQRLVNQAIKAADSSSTHSGLHPLAQSGVSSPMSQPLPQSSSSQQRTSRNSLTIFRERTNSIMGISNTLPTSSSHADLTDTYALSLSPTNQTYGAPTTGSTSTSDKSSTPTVVQALSTSPVTPFAATFPLQHNRASYAEAARMAGPNLSAMVTSGLLDLTVVLLDLFHLTPTRYWLSYLQSMAAKDGANATAQFLVEFAYVCGAILFGDDLQRASDVRGDPDKYMALMEEDGRGRRTWPKDWLNLDVVAHKIILLQMMLPLTSLLDMDAFAPDPRVPETLSTAGGPSTQKEQDIKVQLWYMTFLLFLRILGSPSLNVETALPQSQRAIWKLVGNIRGDQALAELKHLWQMTGHEWQPRQKRPSSYFASRPRSNVDVDDDLSEDGKVMKPDLLEYFADPSNGTSGKPFSNHSDQEAMEMVDAEEPEEEHNAKSSIVSDSNLIHVESMPILIKLLCATSFTMHGKLRVTTLGMMADLLIVHMRKTGDLTYGQNLLIGTIDKLILSDRNANAEVCIQWVAELDIILRDRLDTKQDRAWSHRVMESLSNLMELLVQLNHLPKDNPEFRDEEIYTTLSLLKFMQVMQRRDIYIKYVHKLVALHVNGGSFVEAALTLRFHANLYEWDPQQELDAIPELEFAQESAFTRKQRLYDTMIDYLDRGSAWELCVDLCKELAAQFETTVVDYIGCSRVLKRQATLVENICKKERYYNEYFRVAYYGRGFPASLRGQQFIYRGQAWEKMASFVDRIQNRHPSAKLLSNIKSAYLTDDQLFELDSTPDGQFLLVTAVTPVVDVEGNPLVTNPLTSMRIKDYFKYNNVGQFTVTQLAQRPDDELLDAKSLQDSEKRSLAPSEEAQSTEGQVKEENTNDVEFPGLDDHEPLGISDPKSEWSKLEKEVLNLWVEKLTYTTEDTFPTISLRSKITAITLEELSPIQNAIHAMEKKTSELTDLEKAGSAHICSPETFNLNPFSMTLNGAVDAPVNGGVALYRQTFLSPRYAVSHPDNALLIADLRKAIDDQVVVIDECLYVHSQLVSGQMEPFHHNLVDLFHKNFAEEIGRLKSQKVPFKTLAGGSIHGSFTNMLMPSESNLSTTSSNANSLNIRRGSLLDKPLMIKTKTSAMIQHRSNSHFSITPVPEEPGMFGHRQRTRSNDPLSPTSFSQPASMAGTPTLSPVTSPGLSPMDNFAGSPGFSRTFKMSIRRAARKAGPSSTSPK</sequence>
<dbReference type="STRING" id="101127.A0A1X2GMM1"/>
<dbReference type="GO" id="GO:0031267">
    <property type="term" value="F:small GTPase binding"/>
    <property type="evidence" value="ECO:0007669"/>
    <property type="project" value="TreeGrafter"/>
</dbReference>
<evidence type="ECO:0000256" key="2">
    <source>
        <dbReference type="ARBA" id="ARBA00022490"/>
    </source>
</evidence>
<keyword evidence="2" id="KW-0963">Cytoplasm</keyword>
<evidence type="ECO:0000259" key="8">
    <source>
        <dbReference type="PROSITE" id="PS51651"/>
    </source>
</evidence>
<feature type="compositionally biased region" description="Low complexity" evidence="6">
    <location>
        <begin position="1704"/>
        <end position="1718"/>
    </location>
</feature>
<reference evidence="9 10" key="1">
    <citation type="submission" date="2016-07" db="EMBL/GenBank/DDBJ databases">
        <title>Pervasive Adenine N6-methylation of Active Genes in Fungi.</title>
        <authorList>
            <consortium name="DOE Joint Genome Institute"/>
            <person name="Mondo S.J."/>
            <person name="Dannebaum R.O."/>
            <person name="Kuo R.C."/>
            <person name="Labutti K."/>
            <person name="Haridas S."/>
            <person name="Kuo A."/>
            <person name="Salamov A."/>
            <person name="Ahrendt S.R."/>
            <person name="Lipzen A."/>
            <person name="Sullivan W."/>
            <person name="Andreopoulos W.B."/>
            <person name="Clum A."/>
            <person name="Lindquist E."/>
            <person name="Daum C."/>
            <person name="Ramamoorthy G.K."/>
            <person name="Gryganskyi A."/>
            <person name="Culley D."/>
            <person name="Magnuson J.K."/>
            <person name="James T.Y."/>
            <person name="O'Malley M.A."/>
            <person name="Stajich J.E."/>
            <person name="Spatafora J.W."/>
            <person name="Visel A."/>
            <person name="Grigoriev I.V."/>
        </authorList>
    </citation>
    <scope>NUCLEOTIDE SEQUENCE [LARGE SCALE GENOMIC DNA]</scope>
    <source>
        <strain evidence="9 10">NRRL 3301</strain>
    </source>
</reference>
<feature type="compositionally biased region" description="Polar residues" evidence="6">
    <location>
        <begin position="593"/>
        <end position="639"/>
    </location>
</feature>
<dbReference type="Pfam" id="PF23554">
    <property type="entry name" value="TPR_DOCK"/>
    <property type="match status" value="2"/>
</dbReference>
<dbReference type="PANTHER" id="PTHR45653:SF10">
    <property type="entry name" value="MYOBLAST CITY, ISOFORM B"/>
    <property type="match status" value="1"/>
</dbReference>
<feature type="region of interest" description="Disordered" evidence="6">
    <location>
        <begin position="2441"/>
        <end position="2489"/>
    </location>
</feature>
<feature type="region of interest" description="Disordered" evidence="6">
    <location>
        <begin position="593"/>
        <end position="650"/>
    </location>
</feature>
<comment type="caution">
    <text evidence="9">The sequence shown here is derived from an EMBL/GenBank/DDBJ whole genome shotgun (WGS) entry which is preliminary data.</text>
</comment>
<feature type="compositionally biased region" description="Polar residues" evidence="6">
    <location>
        <begin position="1527"/>
        <end position="1553"/>
    </location>
</feature>
<dbReference type="GO" id="GO:0005886">
    <property type="term" value="C:plasma membrane"/>
    <property type="evidence" value="ECO:0007669"/>
    <property type="project" value="TreeGrafter"/>
</dbReference>
<feature type="domain" description="DOCKER" evidence="8">
    <location>
        <begin position="2185"/>
        <end position="2666"/>
    </location>
</feature>
<dbReference type="Pfam" id="PF20421">
    <property type="entry name" value="DHR-2_Lobe_C"/>
    <property type="match status" value="1"/>
</dbReference>
<dbReference type="Gene3D" id="1.25.40.410">
    <property type="match status" value="1"/>
</dbReference>
<evidence type="ECO:0000256" key="6">
    <source>
        <dbReference type="SAM" id="MobiDB-lite"/>
    </source>
</evidence>
<dbReference type="Pfam" id="PF06920">
    <property type="entry name" value="DHR-2_Lobe_A"/>
    <property type="match status" value="1"/>
</dbReference>
<dbReference type="Pfam" id="PF14429">
    <property type="entry name" value="DOCK-C2"/>
    <property type="match status" value="1"/>
</dbReference>
<dbReference type="InterPro" id="IPR043161">
    <property type="entry name" value="DOCK_C_lobe_A"/>
</dbReference>
<feature type="compositionally biased region" description="Polar residues" evidence="6">
    <location>
        <begin position="199"/>
        <end position="213"/>
    </location>
</feature>
<feature type="region of interest" description="Disordered" evidence="6">
    <location>
        <begin position="2004"/>
        <end position="2040"/>
    </location>
</feature>
<evidence type="ECO:0000313" key="10">
    <source>
        <dbReference type="Proteomes" id="UP000242146"/>
    </source>
</evidence>
<dbReference type="InterPro" id="IPR027007">
    <property type="entry name" value="C2_DOCK-type_domain"/>
</dbReference>
<feature type="compositionally biased region" description="Basic and acidic residues" evidence="6">
    <location>
        <begin position="2441"/>
        <end position="2450"/>
    </location>
</feature>
<dbReference type="Gene3D" id="1.20.1270.350">
    <property type="entry name" value="Dedicator of cytokinesis N-terminal subdomain"/>
    <property type="match status" value="1"/>
</dbReference>
<dbReference type="OrthoDB" id="18896at2759"/>
<feature type="region of interest" description="Disordered" evidence="6">
    <location>
        <begin position="832"/>
        <end position="861"/>
    </location>
</feature>
<keyword evidence="4" id="KW-0344">Guanine-nucleotide releasing factor</keyword>
<feature type="region of interest" description="Disordered" evidence="6">
    <location>
        <begin position="2731"/>
        <end position="2815"/>
    </location>
</feature>
<feature type="compositionally biased region" description="Acidic residues" evidence="6">
    <location>
        <begin position="2021"/>
        <end position="2033"/>
    </location>
</feature>
<feature type="compositionally biased region" description="Basic and acidic residues" evidence="6">
    <location>
        <begin position="2477"/>
        <end position="2489"/>
    </location>
</feature>
<dbReference type="InterPro" id="IPR027357">
    <property type="entry name" value="DOCKER_dom"/>
</dbReference>
<dbReference type="InterPro" id="IPR043162">
    <property type="entry name" value="DOCK_C_lobe_C"/>
</dbReference>
<dbReference type="CDD" id="cd11684">
    <property type="entry name" value="DHR2_DOCK"/>
    <property type="match status" value="1"/>
</dbReference>
<dbReference type="Pfam" id="PF16172">
    <property type="entry name" value="DOCK_N"/>
    <property type="match status" value="2"/>
</dbReference>
<comment type="subcellular location">
    <subcellularLocation>
        <location evidence="1">Cytoplasm</location>
    </subcellularLocation>
</comment>
<evidence type="ECO:0000256" key="3">
    <source>
        <dbReference type="ARBA" id="ARBA00022553"/>
    </source>
</evidence>
<gene>
    <name evidence="9" type="ORF">DM01DRAFT_1319407</name>
</gene>
<dbReference type="InterPro" id="IPR046769">
    <property type="entry name" value="DOCKER_Lobe_A"/>
</dbReference>
<dbReference type="PROSITE" id="PS51650">
    <property type="entry name" value="C2_DOCK"/>
    <property type="match status" value="1"/>
</dbReference>
<dbReference type="InterPro" id="IPR026791">
    <property type="entry name" value="DOCK"/>
</dbReference>
<keyword evidence="10" id="KW-1185">Reference proteome</keyword>
<feature type="compositionally biased region" description="Low complexity" evidence="6">
    <location>
        <begin position="999"/>
        <end position="1013"/>
    </location>
</feature>
<dbReference type="GO" id="GO:0005737">
    <property type="term" value="C:cytoplasm"/>
    <property type="evidence" value="ECO:0007669"/>
    <property type="project" value="UniProtKB-SubCell"/>
</dbReference>
<feature type="compositionally biased region" description="Polar residues" evidence="6">
    <location>
        <begin position="2006"/>
        <end position="2017"/>
    </location>
</feature>
<evidence type="ECO:0000313" key="9">
    <source>
        <dbReference type="EMBL" id="ORX57487.1"/>
    </source>
</evidence>
<dbReference type="Gene3D" id="2.30.30.40">
    <property type="entry name" value="SH3 Domains"/>
    <property type="match status" value="1"/>
</dbReference>
<evidence type="ECO:0000256" key="5">
    <source>
        <dbReference type="PROSITE-ProRule" id="PRU00983"/>
    </source>
</evidence>
<evidence type="ECO:0000256" key="1">
    <source>
        <dbReference type="ARBA" id="ARBA00004496"/>
    </source>
</evidence>
<feature type="domain" description="C2 DOCK-type" evidence="7">
    <location>
        <begin position="738"/>
        <end position="955"/>
    </location>
</feature>
<feature type="compositionally biased region" description="Basic and acidic residues" evidence="6">
    <location>
        <begin position="397"/>
        <end position="415"/>
    </location>
</feature>
<feature type="region of interest" description="Disordered" evidence="6">
    <location>
        <begin position="999"/>
        <end position="1036"/>
    </location>
</feature>
<feature type="region of interest" description="Disordered" evidence="6">
    <location>
        <begin position="1513"/>
        <end position="1581"/>
    </location>
</feature>